<dbReference type="VEuPathDB" id="PlasmoDB:PKA1H_120029500"/>
<dbReference type="Proteomes" id="UP000195012">
    <property type="component" value="Unassembled WGS sequence"/>
</dbReference>
<evidence type="ECO:0000313" key="1">
    <source>
        <dbReference type="EMBL" id="OTN65570.1"/>
    </source>
</evidence>
<dbReference type="VEuPathDB" id="PlasmoDB:PKNOH_S110095600"/>
<reference evidence="1 2" key="1">
    <citation type="submission" date="2017-05" db="EMBL/GenBank/DDBJ databases">
        <title>PacBio assembly of a Plasmodium knowlesi genome sequence with Hi-C correction and manual annotation of the SICAvar gene family.</title>
        <authorList>
            <person name="Lapp S.A."/>
            <person name="Geraldo J.A."/>
            <person name="Chien J.-T."/>
            <person name="Ay F."/>
            <person name="Pakala S.B."/>
            <person name="Batugedara G."/>
            <person name="Humphrey J.C."/>
            <person name="Debarry J.D."/>
            <person name="Le Roch K.G."/>
            <person name="Galinski M.R."/>
            <person name="Kissinger J.C."/>
        </authorList>
    </citation>
    <scope>NUCLEOTIDE SEQUENCE [LARGE SCALE GENOMIC DNA]</scope>
    <source>
        <strain evidence="2">Malayan Strain Pk1 (A+)</strain>
    </source>
</reference>
<gene>
    <name evidence="1" type="ORF">PKNOH_S110095600</name>
</gene>
<dbReference type="OMA" id="TEYNSAQ"/>
<dbReference type="EMBL" id="NETL01000025">
    <property type="protein sequence ID" value="OTN65570.1"/>
    <property type="molecule type" value="Genomic_DNA"/>
</dbReference>
<dbReference type="OrthoDB" id="370791at2759"/>
<name>A0A1Y3DN38_PLAKN</name>
<comment type="caution">
    <text evidence="1">The sequence shown here is derived from an EMBL/GenBank/DDBJ whole genome shotgun (WGS) entry which is preliminary data.</text>
</comment>
<proteinExistence type="predicted"/>
<dbReference type="VEuPathDB" id="PlasmoDB:PKNH_1224700"/>
<organism evidence="1 2">
    <name type="scientific">Plasmodium knowlesi</name>
    <dbReference type="NCBI Taxonomy" id="5850"/>
    <lineage>
        <taxon>Eukaryota</taxon>
        <taxon>Sar</taxon>
        <taxon>Alveolata</taxon>
        <taxon>Apicomplexa</taxon>
        <taxon>Aconoidasida</taxon>
        <taxon>Haemosporida</taxon>
        <taxon>Plasmodiidae</taxon>
        <taxon>Plasmodium</taxon>
        <taxon>Plasmodium (Plasmodium)</taxon>
    </lineage>
</organism>
<sequence>MEIPRYCEHNYIGNIPTDRDTHINSSYGECAKFDPASESAMGEVASGGSFKKMRLVRSPLKRENLEIKNISALQLEKRQNKHLNEQNNEVTRDIPYKRNDYLSNNLQYYHYSKGLETPHEKEATQIAEHMHEKFLFQNQGTYSSKLFPKGESGGSQNCPAARTNKYEANPQMTPLDKLSKKYLMDNCPKDNPSDCEKSTEYNSAQNILRAFENGVYVDSQQTLPLEGTNSDAYFTKEALNSISTISYSPYDYPPKGEDEDEEEIPGLVNSGTHIFFNKKDPITQDKEKLLNVQMRENNAHFTNRSSISRIGRQNVPIIGGYTTCKEKPQDEETTYYNYQLRGEAEVCDDKMCDALEGYQNKESNMASVNIKTGAKNHHPLKNGLAHYPDGDLLYMNKANRGSPNINNEFHHPLNYSVLSNGYLVHDEDSKKLGSISNRIITRNSAGKEGEAENGAFMTPEEDTPMDHFNMVRKFQPNGFIGENYNTHTLSRSNLCDNPADLISDEKYYYNNHVNNTFLNGRPNAYGLKQSKGCVLQVDSSRRNGSSHGVGLPSVTILPDQHTTHKTGLFNGEDEQNMSPTIFTKKMNDKHGIYKGIHQHVSGKKYLSTFVQNDYELDEIKSCIPERHLYGKENYDVPQVIQGITRKQNNGIVSECNQDTIIEYNDKWRLVKGKQFSINQVDNFKSVQDSATYFQNYLTEQNENTKRMLTKINFNSLTGKLSINSLGDDNGDSVKHLSRVYDYKDTLRSYPAYYGISQNMHTGREEALKCMEEDGRGILQNDHPTDCKNMHEQMQKKKKVAKKPNLALCGVGDYQLKNRIQDFVSQKIIDFFNVNFV</sequence>
<evidence type="ECO:0000313" key="2">
    <source>
        <dbReference type="Proteomes" id="UP000195012"/>
    </source>
</evidence>
<dbReference type="eggNOG" id="ENOG502QXSJ">
    <property type="taxonomic scope" value="Eukaryota"/>
</dbReference>
<protein>
    <submittedName>
        <fullName evidence="1">Uncharacterized protein</fullName>
    </submittedName>
</protein>
<dbReference type="AlphaFoldDB" id="A0A1Y3DN38"/>
<accession>A0A1Y3DN38</accession>